<accession>A0A0A8YPB6</accession>
<reference evidence="1" key="2">
    <citation type="journal article" date="2015" name="Data Brief">
        <title>Shoot transcriptome of the giant reed, Arundo donax.</title>
        <authorList>
            <person name="Barrero R.A."/>
            <person name="Guerrero F.D."/>
            <person name="Moolhuijzen P."/>
            <person name="Goolsby J.A."/>
            <person name="Tidwell J."/>
            <person name="Bellgard S.E."/>
            <person name="Bellgard M.I."/>
        </authorList>
    </citation>
    <scope>NUCLEOTIDE SEQUENCE</scope>
    <source>
        <tissue evidence="1">Shoot tissue taken approximately 20 cm above the soil surface</tissue>
    </source>
</reference>
<sequence>MPPTRRSGAG</sequence>
<name>A0A0A8YPB6_ARUDO</name>
<reference evidence="1" key="1">
    <citation type="submission" date="2014-09" db="EMBL/GenBank/DDBJ databases">
        <authorList>
            <person name="Magalhaes I.L.F."/>
            <person name="Oliveira U."/>
            <person name="Santos F.R."/>
            <person name="Vidigal T.H.D.A."/>
            <person name="Brescovit A.D."/>
            <person name="Santos A.J."/>
        </authorList>
    </citation>
    <scope>NUCLEOTIDE SEQUENCE</scope>
    <source>
        <tissue evidence="1">Shoot tissue taken approximately 20 cm above the soil surface</tissue>
    </source>
</reference>
<dbReference type="EMBL" id="GBRH01269809">
    <property type="protein sequence ID" value="JAD28086.1"/>
    <property type="molecule type" value="Transcribed_RNA"/>
</dbReference>
<organism evidence="1">
    <name type="scientific">Arundo donax</name>
    <name type="common">Giant reed</name>
    <name type="synonym">Donax arundinaceus</name>
    <dbReference type="NCBI Taxonomy" id="35708"/>
    <lineage>
        <taxon>Eukaryota</taxon>
        <taxon>Viridiplantae</taxon>
        <taxon>Streptophyta</taxon>
        <taxon>Embryophyta</taxon>
        <taxon>Tracheophyta</taxon>
        <taxon>Spermatophyta</taxon>
        <taxon>Magnoliopsida</taxon>
        <taxon>Liliopsida</taxon>
        <taxon>Poales</taxon>
        <taxon>Poaceae</taxon>
        <taxon>PACMAD clade</taxon>
        <taxon>Arundinoideae</taxon>
        <taxon>Arundineae</taxon>
        <taxon>Arundo</taxon>
    </lineage>
</organism>
<evidence type="ECO:0000313" key="1">
    <source>
        <dbReference type="EMBL" id="JAD28086.1"/>
    </source>
</evidence>
<protein>
    <submittedName>
        <fullName evidence="1">Uncharacterized protein</fullName>
    </submittedName>
</protein>
<proteinExistence type="predicted"/>